<evidence type="ECO:0000256" key="1">
    <source>
        <dbReference type="SAM" id="Coils"/>
    </source>
</evidence>
<protein>
    <recommendedName>
        <fullName evidence="5">Transposase</fullName>
    </recommendedName>
</protein>
<feature type="compositionally biased region" description="Basic and acidic residues" evidence="2">
    <location>
        <begin position="164"/>
        <end position="176"/>
    </location>
</feature>
<keyword evidence="1" id="KW-0175">Coiled coil</keyword>
<dbReference type="RefSeq" id="WP_345367897.1">
    <property type="nucleotide sequence ID" value="NZ_BAABII010000020.1"/>
</dbReference>
<keyword evidence="4" id="KW-1185">Reference proteome</keyword>
<name>A0ABV4CDB5_9PSEU</name>
<feature type="coiled-coil region" evidence="1">
    <location>
        <begin position="68"/>
        <end position="107"/>
    </location>
</feature>
<feature type="compositionally biased region" description="Low complexity" evidence="2">
    <location>
        <begin position="188"/>
        <end position="206"/>
    </location>
</feature>
<proteinExistence type="predicted"/>
<feature type="compositionally biased region" description="Basic and acidic residues" evidence="2">
    <location>
        <begin position="207"/>
        <end position="246"/>
    </location>
</feature>
<gene>
    <name evidence="3" type="ORF">AB8O55_03830</name>
</gene>
<organism evidence="3 4">
    <name type="scientific">Saccharopolyspora cebuensis</name>
    <dbReference type="NCBI Taxonomy" id="418759"/>
    <lineage>
        <taxon>Bacteria</taxon>
        <taxon>Bacillati</taxon>
        <taxon>Actinomycetota</taxon>
        <taxon>Actinomycetes</taxon>
        <taxon>Pseudonocardiales</taxon>
        <taxon>Pseudonocardiaceae</taxon>
        <taxon>Saccharopolyspora</taxon>
    </lineage>
</organism>
<feature type="compositionally biased region" description="Basic residues" evidence="2">
    <location>
        <begin position="177"/>
        <end position="186"/>
    </location>
</feature>
<feature type="region of interest" description="Disordered" evidence="2">
    <location>
        <begin position="164"/>
        <end position="246"/>
    </location>
</feature>
<accession>A0ABV4CDB5</accession>
<sequence length="282" mass="31494">MELGDVARDLYRADPGEFVRRRDARAAEAKERGEDRLARAIRKLRKPTTAAWAVDLLATDRDSPLERLSELGDRMRGAQRELDAERLRALTDERSRLLAELTEAAARRAADAGHPLGDAAREQVENTFTAALSDPDSARSVLAGTLDKPLEYSGFGIDELAAEAIRRGESERSERPVRRRGKRRARGGTEATGSPPRRSTPAPSSTGRDEAAGRRDREAADRLEAAEQEVRRIDDERGEARRRRDELRAELAEVEQRLAELDEDATAAERLRDRARRAVDRG</sequence>
<evidence type="ECO:0008006" key="5">
    <source>
        <dbReference type="Google" id="ProtNLM"/>
    </source>
</evidence>
<evidence type="ECO:0000313" key="3">
    <source>
        <dbReference type="EMBL" id="MEY8038513.1"/>
    </source>
</evidence>
<evidence type="ECO:0000256" key="2">
    <source>
        <dbReference type="SAM" id="MobiDB-lite"/>
    </source>
</evidence>
<dbReference type="EMBL" id="JBGEHV010000004">
    <property type="protein sequence ID" value="MEY8038513.1"/>
    <property type="molecule type" value="Genomic_DNA"/>
</dbReference>
<reference evidence="3 4" key="1">
    <citation type="submission" date="2024-08" db="EMBL/GenBank/DDBJ databases">
        <title>Genome mining of Saccharopolyspora cebuensis PGLac3 from Nigerian medicinal plant.</title>
        <authorList>
            <person name="Ezeobiora C.E."/>
            <person name="Igbokwe N.H."/>
            <person name="Amin D.H."/>
            <person name="Mendie U.E."/>
        </authorList>
    </citation>
    <scope>NUCLEOTIDE SEQUENCE [LARGE SCALE GENOMIC DNA]</scope>
    <source>
        <strain evidence="3 4">PGLac3</strain>
    </source>
</reference>
<evidence type="ECO:0000313" key="4">
    <source>
        <dbReference type="Proteomes" id="UP001564626"/>
    </source>
</evidence>
<comment type="caution">
    <text evidence="3">The sequence shown here is derived from an EMBL/GenBank/DDBJ whole genome shotgun (WGS) entry which is preliminary data.</text>
</comment>
<dbReference type="Proteomes" id="UP001564626">
    <property type="component" value="Unassembled WGS sequence"/>
</dbReference>